<comment type="caution">
    <text evidence="1">The sequence shown here is derived from an EMBL/GenBank/DDBJ whole genome shotgun (WGS) entry which is preliminary data.</text>
</comment>
<sequence>MHPKQMCSDVESMGAKLVLDGEDLFIEQPEKVPPEVIGLIKEYKNRIIKYLKGSYSDKEHSVRQTIDKIIDFYHKGCPVDSKINKWLQQDIKALELLLILWRELYDNGWSYSVHICNFENEKTVELSKQIYDRAMHFFKKGAVME</sequence>
<protein>
    <submittedName>
        <fullName evidence="1">Uncharacterized protein</fullName>
    </submittedName>
</protein>
<name>A0A5D4NLB9_9BACI</name>
<dbReference type="RefSeq" id="WP_148941712.1">
    <property type="nucleotide sequence ID" value="NZ_VTEI01000014.1"/>
</dbReference>
<gene>
    <name evidence="1" type="ORF">FZC78_19280</name>
</gene>
<dbReference type="EMBL" id="VTEI01000014">
    <property type="protein sequence ID" value="TYS14298.1"/>
    <property type="molecule type" value="Genomic_DNA"/>
</dbReference>
<dbReference type="OrthoDB" id="2882986at2"/>
<organism evidence="1 2">
    <name type="scientific">Rossellomorea vietnamensis</name>
    <dbReference type="NCBI Taxonomy" id="218284"/>
    <lineage>
        <taxon>Bacteria</taxon>
        <taxon>Bacillati</taxon>
        <taxon>Bacillota</taxon>
        <taxon>Bacilli</taxon>
        <taxon>Bacillales</taxon>
        <taxon>Bacillaceae</taxon>
        <taxon>Rossellomorea</taxon>
    </lineage>
</organism>
<dbReference type="Proteomes" id="UP000322267">
    <property type="component" value="Unassembled WGS sequence"/>
</dbReference>
<evidence type="ECO:0000313" key="2">
    <source>
        <dbReference type="Proteomes" id="UP000322267"/>
    </source>
</evidence>
<dbReference type="AlphaFoldDB" id="A0A5D4NLB9"/>
<accession>A0A5D4NLB9</accession>
<evidence type="ECO:0000313" key="1">
    <source>
        <dbReference type="EMBL" id="TYS14298.1"/>
    </source>
</evidence>
<reference evidence="1 2" key="1">
    <citation type="submission" date="2019-08" db="EMBL/GenBank/DDBJ databases">
        <title>Bacillus genomes from the desert of Cuatro Cienegas, Coahuila.</title>
        <authorList>
            <person name="Olmedo-Alvarez G."/>
        </authorList>
    </citation>
    <scope>NUCLEOTIDE SEQUENCE [LARGE SCALE GENOMIC DNA]</scope>
    <source>
        <strain evidence="1 2">CH34_1T</strain>
    </source>
</reference>
<proteinExistence type="predicted"/>